<sequence>MAEPRRPAYQIVDGMRFAVSYSPERIREALNFRPKPGDIVLVSYPKCGTHWVKQIIQLLLHRGESAQDYWQFQKQTPFLDMVGTKVLEGAPPPRDMLTHLPFDEKRFDKDAKYVYVVRNPKDCAVSFYHHTRMLPEYQFEDGEFSDFLDIFLKGETEYGDYFDHVLPWYQRRHEPNVFFVTYEQLKKDVRAVVLKLAYFLGEKYGRMLEQDEQMFHQVLAKSDVQFMKKLLEVNPEKIKAKVEKDPNSVSEGFKVAMLDKAGGYKSLNFVRKGQVGDWKGHFTKEQSERMRARVEEKVRGSDLMALWKEHDLGF</sequence>
<organism evidence="1 2">
    <name type="scientific">Ixodes persulcatus</name>
    <name type="common">Taiga tick</name>
    <dbReference type="NCBI Taxonomy" id="34615"/>
    <lineage>
        <taxon>Eukaryota</taxon>
        <taxon>Metazoa</taxon>
        <taxon>Ecdysozoa</taxon>
        <taxon>Arthropoda</taxon>
        <taxon>Chelicerata</taxon>
        <taxon>Arachnida</taxon>
        <taxon>Acari</taxon>
        <taxon>Parasitiformes</taxon>
        <taxon>Ixodida</taxon>
        <taxon>Ixodoidea</taxon>
        <taxon>Ixodidae</taxon>
        <taxon>Ixodinae</taxon>
        <taxon>Ixodes</taxon>
    </lineage>
</organism>
<dbReference type="EMBL" id="JABSTQ010011155">
    <property type="protein sequence ID" value="KAG0414694.1"/>
    <property type="molecule type" value="Genomic_DNA"/>
</dbReference>
<gene>
    <name evidence="1" type="ORF">HPB47_008141</name>
</gene>
<keyword evidence="2" id="KW-1185">Reference proteome</keyword>
<protein>
    <submittedName>
        <fullName evidence="1">Uncharacterized protein</fullName>
    </submittedName>
</protein>
<name>A0AC60P5I1_IXOPE</name>
<evidence type="ECO:0000313" key="2">
    <source>
        <dbReference type="Proteomes" id="UP000805193"/>
    </source>
</evidence>
<evidence type="ECO:0000313" key="1">
    <source>
        <dbReference type="EMBL" id="KAG0414694.1"/>
    </source>
</evidence>
<reference evidence="1 2" key="1">
    <citation type="journal article" date="2020" name="Cell">
        <title>Large-Scale Comparative Analyses of Tick Genomes Elucidate Their Genetic Diversity and Vector Capacities.</title>
        <authorList>
            <consortium name="Tick Genome and Microbiome Consortium (TIGMIC)"/>
            <person name="Jia N."/>
            <person name="Wang J."/>
            <person name="Shi W."/>
            <person name="Du L."/>
            <person name="Sun Y."/>
            <person name="Zhan W."/>
            <person name="Jiang J.F."/>
            <person name="Wang Q."/>
            <person name="Zhang B."/>
            <person name="Ji P."/>
            <person name="Bell-Sakyi L."/>
            <person name="Cui X.M."/>
            <person name="Yuan T.T."/>
            <person name="Jiang B.G."/>
            <person name="Yang W.F."/>
            <person name="Lam T.T."/>
            <person name="Chang Q.C."/>
            <person name="Ding S.J."/>
            <person name="Wang X.J."/>
            <person name="Zhu J.G."/>
            <person name="Ruan X.D."/>
            <person name="Zhao L."/>
            <person name="Wei J.T."/>
            <person name="Ye R.Z."/>
            <person name="Que T.C."/>
            <person name="Du C.H."/>
            <person name="Zhou Y.H."/>
            <person name="Cheng J.X."/>
            <person name="Dai P.F."/>
            <person name="Guo W.B."/>
            <person name="Han X.H."/>
            <person name="Huang E.J."/>
            <person name="Li L.F."/>
            <person name="Wei W."/>
            <person name="Gao Y.C."/>
            <person name="Liu J.Z."/>
            <person name="Shao H.Z."/>
            <person name="Wang X."/>
            <person name="Wang C.C."/>
            <person name="Yang T.C."/>
            <person name="Huo Q.B."/>
            <person name="Li W."/>
            <person name="Chen H.Y."/>
            <person name="Chen S.E."/>
            <person name="Zhou L.G."/>
            <person name="Ni X.B."/>
            <person name="Tian J.H."/>
            <person name="Sheng Y."/>
            <person name="Liu T."/>
            <person name="Pan Y.S."/>
            <person name="Xia L.Y."/>
            <person name="Li J."/>
            <person name="Zhao F."/>
            <person name="Cao W.C."/>
        </authorList>
    </citation>
    <scope>NUCLEOTIDE SEQUENCE [LARGE SCALE GENOMIC DNA]</scope>
    <source>
        <strain evidence="1">Iper-2018</strain>
    </source>
</reference>
<proteinExistence type="predicted"/>
<comment type="caution">
    <text evidence="1">The sequence shown here is derived from an EMBL/GenBank/DDBJ whole genome shotgun (WGS) entry which is preliminary data.</text>
</comment>
<dbReference type="Proteomes" id="UP000805193">
    <property type="component" value="Unassembled WGS sequence"/>
</dbReference>
<accession>A0AC60P5I1</accession>